<evidence type="ECO:0000256" key="4">
    <source>
        <dbReference type="ARBA" id="ARBA00022490"/>
    </source>
</evidence>
<dbReference type="PANTHER" id="PTHR33540:SF2">
    <property type="entry name" value="TRNA THREONYLCARBAMOYLADENOSINE BIOSYNTHESIS PROTEIN TSAE"/>
    <property type="match status" value="1"/>
</dbReference>
<comment type="caution">
    <text evidence="11">The sequence shown here is derived from an EMBL/GenBank/DDBJ whole genome shotgun (WGS) entry which is preliminary data.</text>
</comment>
<dbReference type="AlphaFoldDB" id="A0A074JUH6"/>
<sequence length="159" mass="17526">MHSRAPCLTLPDPDATSRFGAVVADVLQSGDVLLLEGQIGAGKTHFARALIQHRLAAQGLHEDVPSPTFTLVQTYEADCEIWHADLYRLSHPDELYELGLEAAFESAICLIEWPDRLGSNTPENALKLSFELTHDGHARRVCLSGNTDLAARIMEHWNG</sequence>
<dbReference type="GO" id="GO:0005524">
    <property type="term" value="F:ATP binding"/>
    <property type="evidence" value="ECO:0007669"/>
    <property type="project" value="UniProtKB-KW"/>
</dbReference>
<keyword evidence="7" id="KW-0547">Nucleotide-binding</keyword>
<dbReference type="PANTHER" id="PTHR33540">
    <property type="entry name" value="TRNA THREONYLCARBAMOYLADENOSINE BIOSYNTHESIS PROTEIN TSAE"/>
    <property type="match status" value="1"/>
</dbReference>
<dbReference type="eggNOG" id="COG0802">
    <property type="taxonomic scope" value="Bacteria"/>
</dbReference>
<keyword evidence="8" id="KW-0067">ATP-binding</keyword>
<keyword evidence="5" id="KW-0819">tRNA processing</keyword>
<keyword evidence="9" id="KW-0460">Magnesium</keyword>
<comment type="subcellular location">
    <subcellularLocation>
        <location evidence="1">Cytoplasm</location>
    </subcellularLocation>
</comment>
<gene>
    <name evidence="11" type="ORF">DT23_09625</name>
</gene>
<evidence type="ECO:0000256" key="10">
    <source>
        <dbReference type="ARBA" id="ARBA00032441"/>
    </source>
</evidence>
<name>A0A074JUH6_9RHOB</name>
<dbReference type="GO" id="GO:0005737">
    <property type="term" value="C:cytoplasm"/>
    <property type="evidence" value="ECO:0007669"/>
    <property type="project" value="UniProtKB-SubCell"/>
</dbReference>
<dbReference type="InterPro" id="IPR003442">
    <property type="entry name" value="T6A_TsaE"/>
</dbReference>
<evidence type="ECO:0000256" key="9">
    <source>
        <dbReference type="ARBA" id="ARBA00022842"/>
    </source>
</evidence>
<dbReference type="RefSeq" id="WP_051696998.1">
    <property type="nucleotide sequence ID" value="NZ_AUNB01000002.1"/>
</dbReference>
<keyword evidence="6" id="KW-0479">Metal-binding</keyword>
<evidence type="ECO:0000313" key="12">
    <source>
        <dbReference type="Proteomes" id="UP000027471"/>
    </source>
</evidence>
<protein>
    <recommendedName>
        <fullName evidence="3">tRNA threonylcarbamoyladenosine biosynthesis protein TsaE</fullName>
    </recommendedName>
    <alternativeName>
        <fullName evidence="10">t(6)A37 threonylcarbamoyladenosine biosynthesis protein TsaE</fullName>
    </alternativeName>
</protein>
<dbReference type="STRING" id="1353528.DT23_09625"/>
<dbReference type="EMBL" id="AUNB01000002">
    <property type="protein sequence ID" value="KEO61341.1"/>
    <property type="molecule type" value="Genomic_DNA"/>
</dbReference>
<dbReference type="NCBIfam" id="TIGR00150">
    <property type="entry name" value="T6A_YjeE"/>
    <property type="match status" value="1"/>
</dbReference>
<evidence type="ECO:0000256" key="1">
    <source>
        <dbReference type="ARBA" id="ARBA00004496"/>
    </source>
</evidence>
<keyword evidence="12" id="KW-1185">Reference proteome</keyword>
<dbReference type="GO" id="GO:0046872">
    <property type="term" value="F:metal ion binding"/>
    <property type="evidence" value="ECO:0007669"/>
    <property type="project" value="UniProtKB-KW"/>
</dbReference>
<dbReference type="OrthoDB" id="9800307at2"/>
<evidence type="ECO:0000313" key="11">
    <source>
        <dbReference type="EMBL" id="KEO61341.1"/>
    </source>
</evidence>
<accession>A0A074JUH6</accession>
<dbReference type="InterPro" id="IPR027417">
    <property type="entry name" value="P-loop_NTPase"/>
</dbReference>
<reference evidence="11 12" key="1">
    <citation type="journal article" date="2015" name="Antonie Van Leeuwenhoek">
        <title>Thioclava indica sp. nov., isolated from surface seawater of the Indian Ocean.</title>
        <authorList>
            <person name="Liu Y."/>
            <person name="Lai Q."/>
            <person name="Du J."/>
            <person name="Xu H."/>
            <person name="Jiang L."/>
            <person name="Shao Z."/>
        </authorList>
    </citation>
    <scope>NUCLEOTIDE SEQUENCE [LARGE SCALE GENOMIC DNA]</scope>
    <source>
        <strain evidence="11 12">DT23-4</strain>
    </source>
</reference>
<dbReference type="Proteomes" id="UP000027471">
    <property type="component" value="Unassembled WGS sequence"/>
</dbReference>
<evidence type="ECO:0000256" key="5">
    <source>
        <dbReference type="ARBA" id="ARBA00022694"/>
    </source>
</evidence>
<evidence type="ECO:0000256" key="6">
    <source>
        <dbReference type="ARBA" id="ARBA00022723"/>
    </source>
</evidence>
<evidence type="ECO:0000256" key="2">
    <source>
        <dbReference type="ARBA" id="ARBA00007599"/>
    </source>
</evidence>
<dbReference type="GO" id="GO:0002949">
    <property type="term" value="P:tRNA threonylcarbamoyladenosine modification"/>
    <property type="evidence" value="ECO:0007669"/>
    <property type="project" value="InterPro"/>
</dbReference>
<dbReference type="Gene3D" id="3.40.50.300">
    <property type="entry name" value="P-loop containing nucleotide triphosphate hydrolases"/>
    <property type="match status" value="1"/>
</dbReference>
<evidence type="ECO:0000256" key="8">
    <source>
        <dbReference type="ARBA" id="ARBA00022840"/>
    </source>
</evidence>
<organism evidence="11 12">
    <name type="scientific">Thioclava indica</name>
    <dbReference type="NCBI Taxonomy" id="1353528"/>
    <lineage>
        <taxon>Bacteria</taxon>
        <taxon>Pseudomonadati</taxon>
        <taxon>Pseudomonadota</taxon>
        <taxon>Alphaproteobacteria</taxon>
        <taxon>Rhodobacterales</taxon>
        <taxon>Paracoccaceae</taxon>
        <taxon>Thioclava</taxon>
    </lineage>
</organism>
<evidence type="ECO:0000256" key="3">
    <source>
        <dbReference type="ARBA" id="ARBA00019010"/>
    </source>
</evidence>
<proteinExistence type="inferred from homology"/>
<evidence type="ECO:0000256" key="7">
    <source>
        <dbReference type="ARBA" id="ARBA00022741"/>
    </source>
</evidence>
<keyword evidence="4" id="KW-0963">Cytoplasm</keyword>
<dbReference type="SUPFAM" id="SSF52540">
    <property type="entry name" value="P-loop containing nucleoside triphosphate hydrolases"/>
    <property type="match status" value="1"/>
</dbReference>
<dbReference type="Pfam" id="PF02367">
    <property type="entry name" value="TsaE"/>
    <property type="match status" value="1"/>
</dbReference>
<comment type="similarity">
    <text evidence="2">Belongs to the TsaE family.</text>
</comment>